<dbReference type="SUPFAM" id="SSF54690">
    <property type="entry name" value="Molybdopterin synthase subunit MoaE"/>
    <property type="match status" value="1"/>
</dbReference>
<evidence type="ECO:0000313" key="2">
    <source>
        <dbReference type="Proteomes" id="UP001201873"/>
    </source>
</evidence>
<gene>
    <name evidence="1" type="ORF">MXD59_08260</name>
</gene>
<dbReference type="InterPro" id="IPR003448">
    <property type="entry name" value="Mopterin_biosynth_MoaE"/>
</dbReference>
<protein>
    <submittedName>
        <fullName evidence="1">Molybdenum cofactor biosynthesis protein MoaE</fullName>
    </submittedName>
</protein>
<sequence length="161" mass="16499">MTFSPTGDAAAGGAGGGPVGNPARVTLAEVRDATLSIDECVSAVMLPEVGGIALFVGVVRDNDHGRPVTDLAYEAHPRAEVELARVAADVAARAGAHAVAVTHRTGHLHVGDVAVVVAVGAAHRGEAFAACRRLIDDIKSQVPIWKHQIFADGAVEWVGAC</sequence>
<dbReference type="EMBL" id="JALKFT010000006">
    <property type="protein sequence ID" value="MCK9875766.1"/>
    <property type="molecule type" value="Genomic_DNA"/>
</dbReference>
<accession>A0ABT0JWB5</accession>
<proteinExistence type="predicted"/>
<dbReference type="InterPro" id="IPR036563">
    <property type="entry name" value="MoaE_sf"/>
</dbReference>
<keyword evidence="2" id="KW-1185">Reference proteome</keyword>
<organism evidence="1 2">
    <name type="scientific">Frankia umida</name>
    <dbReference type="NCBI Taxonomy" id="573489"/>
    <lineage>
        <taxon>Bacteria</taxon>
        <taxon>Bacillati</taxon>
        <taxon>Actinomycetota</taxon>
        <taxon>Actinomycetes</taxon>
        <taxon>Frankiales</taxon>
        <taxon>Frankiaceae</taxon>
        <taxon>Frankia</taxon>
    </lineage>
</organism>
<evidence type="ECO:0000313" key="1">
    <source>
        <dbReference type="EMBL" id="MCK9875766.1"/>
    </source>
</evidence>
<name>A0ABT0JWB5_9ACTN</name>
<dbReference type="Gene3D" id="3.90.1170.40">
    <property type="entry name" value="Molybdopterin biosynthesis MoaE subunit"/>
    <property type="match status" value="1"/>
</dbReference>
<comment type="caution">
    <text evidence="1">The sequence shown here is derived from an EMBL/GenBank/DDBJ whole genome shotgun (WGS) entry which is preliminary data.</text>
</comment>
<dbReference type="Pfam" id="PF02391">
    <property type="entry name" value="MoaE"/>
    <property type="match status" value="1"/>
</dbReference>
<reference evidence="1 2" key="1">
    <citation type="submission" date="2022-04" db="EMBL/GenBank/DDBJ databases">
        <title>Genome diversity in the genus Frankia.</title>
        <authorList>
            <person name="Carlos-Shanley C."/>
            <person name="Hahn D."/>
        </authorList>
    </citation>
    <scope>NUCLEOTIDE SEQUENCE [LARGE SCALE GENOMIC DNA]</scope>
    <source>
        <strain evidence="1 2">Ag45/Mut15</strain>
    </source>
</reference>
<dbReference type="RefSeq" id="WP_248824265.1">
    <property type="nucleotide sequence ID" value="NZ_JALKFT010000006.1"/>
</dbReference>
<dbReference type="CDD" id="cd00756">
    <property type="entry name" value="MoaE"/>
    <property type="match status" value="1"/>
</dbReference>
<dbReference type="Proteomes" id="UP001201873">
    <property type="component" value="Unassembled WGS sequence"/>
</dbReference>
<dbReference type="PANTHER" id="PTHR23404">
    <property type="entry name" value="MOLYBDOPTERIN SYNTHASE RELATED"/>
    <property type="match status" value="1"/>
</dbReference>